<proteinExistence type="predicted"/>
<protein>
    <submittedName>
        <fullName evidence="2">DUF1700 domain-containing protein</fullName>
    </submittedName>
</protein>
<sequence length="164" mass="18460">MDRNEFVSTLRAVLTGEVSPAVVEDNVRYYQNYISQEIASGKSEKEVLEELGDPRLIARTIIDTQGNDGYGSDPTYTYYEEEPEAKKGFHAEFNDDGGIDIKYKRFNFNTWYGKLLVAVVIILILVLIGAIVGGILSLVLPVLIPVVIVLFLVRLIMIIFGDRW</sequence>
<organism evidence="2 3">
    <name type="scientific">Laedolimicola intestinihominis</name>
    <dbReference type="NCBI Taxonomy" id="3133166"/>
    <lineage>
        <taxon>Bacteria</taxon>
        <taxon>Bacillati</taxon>
        <taxon>Bacillota</taxon>
        <taxon>Clostridia</taxon>
        <taxon>Lachnospirales</taxon>
        <taxon>Lachnospiraceae</taxon>
        <taxon>Laedolimicola</taxon>
    </lineage>
</organism>
<name>A0ABV1FDZ8_9FIRM</name>
<comment type="caution">
    <text evidence="2">The sequence shown here is derived from an EMBL/GenBank/DDBJ whole genome shotgun (WGS) entry which is preliminary data.</text>
</comment>
<evidence type="ECO:0000256" key="1">
    <source>
        <dbReference type="SAM" id="Phobius"/>
    </source>
</evidence>
<feature type="transmembrane region" description="Helical" evidence="1">
    <location>
        <begin position="138"/>
        <end position="160"/>
    </location>
</feature>
<keyword evidence="1" id="KW-0812">Transmembrane</keyword>
<feature type="transmembrane region" description="Helical" evidence="1">
    <location>
        <begin position="111"/>
        <end position="132"/>
    </location>
</feature>
<accession>A0ABV1FDZ8</accession>
<keyword evidence="3" id="KW-1185">Reference proteome</keyword>
<evidence type="ECO:0000313" key="2">
    <source>
        <dbReference type="EMBL" id="MEQ2471491.1"/>
    </source>
</evidence>
<reference evidence="2 3" key="1">
    <citation type="submission" date="2024-03" db="EMBL/GenBank/DDBJ databases">
        <title>Human intestinal bacterial collection.</title>
        <authorList>
            <person name="Pauvert C."/>
            <person name="Hitch T.C.A."/>
            <person name="Clavel T."/>
        </authorList>
    </citation>
    <scope>NUCLEOTIDE SEQUENCE [LARGE SCALE GENOMIC DNA]</scope>
    <source>
        <strain evidence="2 3">CLA-AA-H132</strain>
    </source>
</reference>
<keyword evidence="1" id="KW-1133">Transmembrane helix</keyword>
<dbReference type="EMBL" id="JBBMFE010000002">
    <property type="protein sequence ID" value="MEQ2471491.1"/>
    <property type="molecule type" value="Genomic_DNA"/>
</dbReference>
<dbReference type="Pfam" id="PF22564">
    <property type="entry name" value="HAAS"/>
    <property type="match status" value="1"/>
</dbReference>
<keyword evidence="1" id="KW-0472">Membrane</keyword>
<evidence type="ECO:0000313" key="3">
    <source>
        <dbReference type="Proteomes" id="UP001438008"/>
    </source>
</evidence>
<dbReference type="RefSeq" id="WP_349163730.1">
    <property type="nucleotide sequence ID" value="NZ_JBBMFE010000002.1"/>
</dbReference>
<gene>
    <name evidence="2" type="ORF">WMO29_03140</name>
</gene>
<dbReference type="Proteomes" id="UP001438008">
    <property type="component" value="Unassembled WGS sequence"/>
</dbReference>